<dbReference type="SUPFAM" id="SSF52540">
    <property type="entry name" value="P-loop containing nucleoside triphosphate hydrolases"/>
    <property type="match status" value="1"/>
</dbReference>
<reference evidence="2" key="1">
    <citation type="submission" date="2018-05" db="EMBL/GenBank/DDBJ databases">
        <authorList>
            <person name="Lanie J.A."/>
            <person name="Ng W.-L."/>
            <person name="Kazmierczak K.M."/>
            <person name="Andrzejewski T.M."/>
            <person name="Davidsen T.M."/>
            <person name="Wayne K.J."/>
            <person name="Tettelin H."/>
            <person name="Glass J.I."/>
            <person name="Rusch D."/>
            <person name="Podicherti R."/>
            <person name="Tsui H.-C.T."/>
            <person name="Winkler M.E."/>
        </authorList>
    </citation>
    <scope>NUCLEOTIDE SEQUENCE</scope>
</reference>
<evidence type="ECO:0008006" key="3">
    <source>
        <dbReference type="Google" id="ProtNLM"/>
    </source>
</evidence>
<feature type="non-terminal residue" evidence="2">
    <location>
        <position position="256"/>
    </location>
</feature>
<dbReference type="PANTHER" id="PTHR10605:SF56">
    <property type="entry name" value="BIFUNCTIONAL HEPARAN SULFATE N-DEACETYLASE_N-SULFOTRANSFERASE"/>
    <property type="match status" value="1"/>
</dbReference>
<protein>
    <recommendedName>
        <fullName evidence="3">Sulfotransferase domain-containing protein</fullName>
    </recommendedName>
</protein>
<keyword evidence="1" id="KW-0808">Transferase</keyword>
<gene>
    <name evidence="2" type="ORF">METZ01_LOCUS108898</name>
</gene>
<dbReference type="Pfam" id="PF13469">
    <property type="entry name" value="Sulfotransfer_3"/>
    <property type="match status" value="1"/>
</dbReference>
<evidence type="ECO:0000256" key="1">
    <source>
        <dbReference type="ARBA" id="ARBA00022679"/>
    </source>
</evidence>
<dbReference type="InterPro" id="IPR037359">
    <property type="entry name" value="NST/OST"/>
</dbReference>
<organism evidence="2">
    <name type="scientific">marine metagenome</name>
    <dbReference type="NCBI Taxonomy" id="408172"/>
    <lineage>
        <taxon>unclassified sequences</taxon>
        <taxon>metagenomes</taxon>
        <taxon>ecological metagenomes</taxon>
    </lineage>
</organism>
<dbReference type="EMBL" id="UINC01012891">
    <property type="protein sequence ID" value="SVA56044.1"/>
    <property type="molecule type" value="Genomic_DNA"/>
</dbReference>
<name>A0A381WU71_9ZZZZ</name>
<evidence type="ECO:0000313" key="2">
    <source>
        <dbReference type="EMBL" id="SVA56044.1"/>
    </source>
</evidence>
<dbReference type="PANTHER" id="PTHR10605">
    <property type="entry name" value="HEPARAN SULFATE SULFOTRANSFERASE"/>
    <property type="match status" value="1"/>
</dbReference>
<dbReference type="AlphaFoldDB" id="A0A381WU71"/>
<proteinExistence type="predicted"/>
<dbReference type="InterPro" id="IPR027417">
    <property type="entry name" value="P-loop_NTPase"/>
</dbReference>
<sequence>MRAILPQPNLLIVGAPKSGTTSLLMWLRSHPDVYHPWIGAGPDAVESGFLIAGPTDIPISPSRPRGTLLLPHDTDVDRYKGEPWVIDKSPQHLYSRRALETVRDLMPRAKVIIALRDPYDLLISQYMQMWKSVNFDTPFEELYDKMQSQGWEANTEIAETWAFLTYPRYSDFVRAWVSELGSDRVRVVRLASIAGNASGVLREISEWLEISPSKMPSNPTARNTRGKLSNSPIRKFLREPPKWVFTSARLLLPSRS</sequence>
<dbReference type="Gene3D" id="3.40.50.300">
    <property type="entry name" value="P-loop containing nucleotide triphosphate hydrolases"/>
    <property type="match status" value="1"/>
</dbReference>
<accession>A0A381WU71</accession>
<dbReference type="GO" id="GO:0008146">
    <property type="term" value="F:sulfotransferase activity"/>
    <property type="evidence" value="ECO:0007669"/>
    <property type="project" value="InterPro"/>
</dbReference>